<proteinExistence type="predicted"/>
<dbReference type="GO" id="GO:0009103">
    <property type="term" value="P:lipopolysaccharide biosynthetic process"/>
    <property type="evidence" value="ECO:0007669"/>
    <property type="project" value="TreeGrafter"/>
</dbReference>
<dbReference type="GO" id="GO:0016757">
    <property type="term" value="F:glycosyltransferase activity"/>
    <property type="evidence" value="ECO:0007669"/>
    <property type="project" value="InterPro"/>
</dbReference>
<dbReference type="Proteomes" id="UP000474175">
    <property type="component" value="Unassembled WGS sequence"/>
</dbReference>
<dbReference type="Gene3D" id="3.40.50.2000">
    <property type="entry name" value="Glycogen Phosphorylase B"/>
    <property type="match status" value="1"/>
</dbReference>
<keyword evidence="1 3" id="KW-0808">Transferase</keyword>
<feature type="domain" description="Glycosyl transferase family 1" evidence="2">
    <location>
        <begin position="230"/>
        <end position="395"/>
    </location>
</feature>
<name>A0A6L9L6H5_9BACT</name>
<evidence type="ECO:0000256" key="1">
    <source>
        <dbReference type="ARBA" id="ARBA00022679"/>
    </source>
</evidence>
<organism evidence="3 4">
    <name type="scientific">Spirosoma terrae</name>
    <dbReference type="NCBI Taxonomy" id="1968276"/>
    <lineage>
        <taxon>Bacteria</taxon>
        <taxon>Pseudomonadati</taxon>
        <taxon>Bacteroidota</taxon>
        <taxon>Cytophagia</taxon>
        <taxon>Cytophagales</taxon>
        <taxon>Cytophagaceae</taxon>
        <taxon>Spirosoma</taxon>
    </lineage>
</organism>
<dbReference type="Pfam" id="PF00534">
    <property type="entry name" value="Glycos_transf_1"/>
    <property type="match status" value="1"/>
</dbReference>
<sequence>MTPIRTILDINMLGMGLYYQKSRTGVSRVAEQLLMGLWQAQEVSLRLAASSHLPESMRYAYHQFGKKEAIFLNRRIEKGPALLENELLRPFPIQSLPSKLIREGFYRTKRILHREKAYFNTRQWLSGSIYHSPFYAIPDEIARTKTIHTVQTVYDLIPIFHPEWFPEGESSVRMMLEKLTPDTHVITVSEATKQDLCSYSGIDPNRVTPIHLAASPDVFYPVADAERLRQIREQYRIGESPYFLSLATFEPRKNLDHLIRCFVNAAESKAIAADIKLVLVGVKGWKFDTIIAELAKNKAMQERIVVTGYVPDHELAPLYSGAMGFIYPSLYEGFGLPPLEAMQCGIPVIVSDIPSIKEVVDDAAISVSPVDADALSSAIINVANSETLRNTLARQSVERASLFSWEKFIDDHIALYRQIRSN</sequence>
<keyword evidence="4" id="KW-1185">Reference proteome</keyword>
<dbReference type="InterPro" id="IPR001296">
    <property type="entry name" value="Glyco_trans_1"/>
</dbReference>
<gene>
    <name evidence="3" type="ORF">GK108_14095</name>
</gene>
<dbReference type="EMBL" id="JAAFZH010000005">
    <property type="protein sequence ID" value="NDU96010.1"/>
    <property type="molecule type" value="Genomic_DNA"/>
</dbReference>
<protein>
    <submittedName>
        <fullName evidence="3">Glycosyltransferase family 4 protein</fullName>
    </submittedName>
</protein>
<reference evidence="3 4" key="1">
    <citation type="submission" date="2020-02" db="EMBL/GenBank/DDBJ databases">
        <title>Draft genome sequence of two Spirosoma agri KCTC 52727 and Spirosoma terrae KCTC 52035.</title>
        <authorList>
            <person name="Rojas J."/>
            <person name="Ambika Manirajan B."/>
            <person name="Suarez C."/>
            <person name="Ratering S."/>
            <person name="Schnell S."/>
        </authorList>
    </citation>
    <scope>NUCLEOTIDE SEQUENCE [LARGE SCALE GENOMIC DNA]</scope>
    <source>
        <strain evidence="3 4">KCTC 52035</strain>
    </source>
</reference>
<dbReference type="AlphaFoldDB" id="A0A6L9L6H5"/>
<evidence type="ECO:0000259" key="2">
    <source>
        <dbReference type="Pfam" id="PF00534"/>
    </source>
</evidence>
<dbReference type="PANTHER" id="PTHR46401">
    <property type="entry name" value="GLYCOSYLTRANSFERASE WBBK-RELATED"/>
    <property type="match status" value="1"/>
</dbReference>
<accession>A0A6L9L6H5</accession>
<dbReference type="PANTHER" id="PTHR46401:SF2">
    <property type="entry name" value="GLYCOSYLTRANSFERASE WBBK-RELATED"/>
    <property type="match status" value="1"/>
</dbReference>
<evidence type="ECO:0000313" key="3">
    <source>
        <dbReference type="EMBL" id="NDU96010.1"/>
    </source>
</evidence>
<evidence type="ECO:0000313" key="4">
    <source>
        <dbReference type="Proteomes" id="UP000474175"/>
    </source>
</evidence>
<dbReference type="FunFam" id="3.40.50.2000:FF:000119">
    <property type="entry name" value="Glycosyl transferase group 1"/>
    <property type="match status" value="1"/>
</dbReference>
<comment type="caution">
    <text evidence="3">The sequence shown here is derived from an EMBL/GenBank/DDBJ whole genome shotgun (WGS) entry which is preliminary data.</text>
</comment>
<dbReference type="SUPFAM" id="SSF53756">
    <property type="entry name" value="UDP-Glycosyltransferase/glycogen phosphorylase"/>
    <property type="match status" value="1"/>
</dbReference>
<dbReference type="CDD" id="cd03809">
    <property type="entry name" value="GT4_MtfB-like"/>
    <property type="match status" value="1"/>
</dbReference>